<name>A0A6A6ID01_9PLEO</name>
<dbReference type="Proteomes" id="UP000800094">
    <property type="component" value="Unassembled WGS sequence"/>
</dbReference>
<dbReference type="AlphaFoldDB" id="A0A6A6ID01"/>
<evidence type="ECO:0000256" key="1">
    <source>
        <dbReference type="SAM" id="SignalP"/>
    </source>
</evidence>
<dbReference type="GeneID" id="54582528"/>
<sequence>MRNALTALLLTAPAVLSLPKPFPAATPRNYGSWDISTTYMNVPSSAFWRNVTAVYTNSEESLHLITECKQQGGPGNEEINECDNADFKWTLEGDADIQVSQKVQFSDGVKDLVGAGTLDVTCATQRACWGSGTVKAYPA</sequence>
<evidence type="ECO:0000313" key="2">
    <source>
        <dbReference type="EMBL" id="KAF2248271.1"/>
    </source>
</evidence>
<evidence type="ECO:0008006" key="4">
    <source>
        <dbReference type="Google" id="ProtNLM"/>
    </source>
</evidence>
<proteinExistence type="predicted"/>
<gene>
    <name evidence="2" type="ORF">BU26DRAFT_519991</name>
</gene>
<keyword evidence="3" id="KW-1185">Reference proteome</keyword>
<feature type="signal peptide" evidence="1">
    <location>
        <begin position="1"/>
        <end position="17"/>
    </location>
</feature>
<organism evidence="2 3">
    <name type="scientific">Trematosphaeria pertusa</name>
    <dbReference type="NCBI Taxonomy" id="390896"/>
    <lineage>
        <taxon>Eukaryota</taxon>
        <taxon>Fungi</taxon>
        <taxon>Dikarya</taxon>
        <taxon>Ascomycota</taxon>
        <taxon>Pezizomycotina</taxon>
        <taxon>Dothideomycetes</taxon>
        <taxon>Pleosporomycetidae</taxon>
        <taxon>Pleosporales</taxon>
        <taxon>Massarineae</taxon>
        <taxon>Trematosphaeriaceae</taxon>
        <taxon>Trematosphaeria</taxon>
    </lineage>
</organism>
<evidence type="ECO:0000313" key="3">
    <source>
        <dbReference type="Proteomes" id="UP000800094"/>
    </source>
</evidence>
<protein>
    <recommendedName>
        <fullName evidence="4">AA1-like domain-containing protein</fullName>
    </recommendedName>
</protein>
<accession>A0A6A6ID01</accession>
<reference evidence="2" key="1">
    <citation type="journal article" date="2020" name="Stud. Mycol.">
        <title>101 Dothideomycetes genomes: a test case for predicting lifestyles and emergence of pathogens.</title>
        <authorList>
            <person name="Haridas S."/>
            <person name="Albert R."/>
            <person name="Binder M."/>
            <person name="Bloem J."/>
            <person name="Labutti K."/>
            <person name="Salamov A."/>
            <person name="Andreopoulos B."/>
            <person name="Baker S."/>
            <person name="Barry K."/>
            <person name="Bills G."/>
            <person name="Bluhm B."/>
            <person name="Cannon C."/>
            <person name="Castanera R."/>
            <person name="Culley D."/>
            <person name="Daum C."/>
            <person name="Ezra D."/>
            <person name="Gonzalez J."/>
            <person name="Henrissat B."/>
            <person name="Kuo A."/>
            <person name="Liang C."/>
            <person name="Lipzen A."/>
            <person name="Lutzoni F."/>
            <person name="Magnuson J."/>
            <person name="Mondo S."/>
            <person name="Nolan M."/>
            <person name="Ohm R."/>
            <person name="Pangilinan J."/>
            <person name="Park H.-J."/>
            <person name="Ramirez L."/>
            <person name="Alfaro M."/>
            <person name="Sun H."/>
            <person name="Tritt A."/>
            <person name="Yoshinaga Y."/>
            <person name="Zwiers L.-H."/>
            <person name="Turgeon B."/>
            <person name="Goodwin S."/>
            <person name="Spatafora J."/>
            <person name="Crous P."/>
            <person name="Grigoriev I."/>
        </authorList>
    </citation>
    <scope>NUCLEOTIDE SEQUENCE</scope>
    <source>
        <strain evidence="2">CBS 122368</strain>
    </source>
</reference>
<dbReference type="RefSeq" id="XP_033683275.1">
    <property type="nucleotide sequence ID" value="XM_033829198.1"/>
</dbReference>
<keyword evidence="1" id="KW-0732">Signal</keyword>
<dbReference type="EMBL" id="ML987196">
    <property type="protein sequence ID" value="KAF2248271.1"/>
    <property type="molecule type" value="Genomic_DNA"/>
</dbReference>
<feature type="chain" id="PRO_5025403010" description="AA1-like domain-containing protein" evidence="1">
    <location>
        <begin position="18"/>
        <end position="139"/>
    </location>
</feature>